<feature type="domain" description="Wax synthase" evidence="6">
    <location>
        <begin position="276"/>
        <end position="358"/>
    </location>
</feature>
<evidence type="ECO:0000256" key="1">
    <source>
        <dbReference type="ARBA" id="ARBA00004141"/>
    </source>
</evidence>
<name>A0A1L7WKK7_9HELO</name>
<keyword evidence="4 5" id="KW-0472">Membrane</keyword>
<feature type="transmembrane region" description="Helical" evidence="5">
    <location>
        <begin position="188"/>
        <end position="205"/>
    </location>
</feature>
<dbReference type="GO" id="GO:0016020">
    <property type="term" value="C:membrane"/>
    <property type="evidence" value="ECO:0007669"/>
    <property type="project" value="UniProtKB-SubCell"/>
</dbReference>
<evidence type="ECO:0000313" key="7">
    <source>
        <dbReference type="EMBL" id="CZR53290.1"/>
    </source>
</evidence>
<feature type="transmembrane region" description="Helical" evidence="5">
    <location>
        <begin position="361"/>
        <end position="384"/>
    </location>
</feature>
<evidence type="ECO:0000256" key="5">
    <source>
        <dbReference type="SAM" id="Phobius"/>
    </source>
</evidence>
<dbReference type="InterPro" id="IPR032805">
    <property type="entry name" value="Wax_synthase_dom"/>
</dbReference>
<evidence type="ECO:0000259" key="6">
    <source>
        <dbReference type="Pfam" id="PF13813"/>
    </source>
</evidence>
<comment type="subcellular location">
    <subcellularLocation>
        <location evidence="1">Membrane</location>
        <topology evidence="1">Multi-pass membrane protein</topology>
    </subcellularLocation>
</comment>
<evidence type="ECO:0000256" key="2">
    <source>
        <dbReference type="ARBA" id="ARBA00022692"/>
    </source>
</evidence>
<evidence type="ECO:0000256" key="3">
    <source>
        <dbReference type="ARBA" id="ARBA00022989"/>
    </source>
</evidence>
<dbReference type="OrthoDB" id="2796277at2759"/>
<dbReference type="EMBL" id="FJOG01000003">
    <property type="protein sequence ID" value="CZR53290.1"/>
    <property type="molecule type" value="Genomic_DNA"/>
</dbReference>
<dbReference type="Proteomes" id="UP000184330">
    <property type="component" value="Unassembled WGS sequence"/>
</dbReference>
<evidence type="ECO:0000313" key="8">
    <source>
        <dbReference type="Proteomes" id="UP000184330"/>
    </source>
</evidence>
<feature type="transmembrane region" description="Helical" evidence="5">
    <location>
        <begin position="65"/>
        <end position="85"/>
    </location>
</feature>
<keyword evidence="2 5" id="KW-0812">Transmembrane</keyword>
<dbReference type="Pfam" id="PF13813">
    <property type="entry name" value="MBOAT_2"/>
    <property type="match status" value="1"/>
</dbReference>
<reference evidence="7 8" key="1">
    <citation type="submission" date="2016-03" db="EMBL/GenBank/DDBJ databases">
        <authorList>
            <person name="Ploux O."/>
        </authorList>
    </citation>
    <scope>NUCLEOTIDE SEQUENCE [LARGE SCALE GENOMIC DNA]</scope>
    <source>
        <strain evidence="7 8">UAMH 11012</strain>
    </source>
</reference>
<organism evidence="7 8">
    <name type="scientific">Phialocephala subalpina</name>
    <dbReference type="NCBI Taxonomy" id="576137"/>
    <lineage>
        <taxon>Eukaryota</taxon>
        <taxon>Fungi</taxon>
        <taxon>Dikarya</taxon>
        <taxon>Ascomycota</taxon>
        <taxon>Pezizomycotina</taxon>
        <taxon>Leotiomycetes</taxon>
        <taxon>Helotiales</taxon>
        <taxon>Mollisiaceae</taxon>
        <taxon>Phialocephala</taxon>
        <taxon>Phialocephala fortinii species complex</taxon>
    </lineage>
</organism>
<proteinExistence type="predicted"/>
<gene>
    <name evidence="7" type="ORF">PAC_03168</name>
</gene>
<keyword evidence="3 5" id="KW-1133">Transmembrane helix</keyword>
<evidence type="ECO:0000256" key="4">
    <source>
        <dbReference type="ARBA" id="ARBA00023136"/>
    </source>
</evidence>
<protein>
    <recommendedName>
        <fullName evidence="6">Wax synthase domain-containing protein</fullName>
    </recommendedName>
</protein>
<keyword evidence="8" id="KW-1185">Reference proteome</keyword>
<feature type="transmembrane region" description="Helical" evidence="5">
    <location>
        <begin position="225"/>
        <end position="246"/>
    </location>
</feature>
<accession>A0A1L7WKK7</accession>
<dbReference type="AlphaFoldDB" id="A0A1L7WKK7"/>
<sequence>MDAVTIFLTACQRMLTIPATLFIALMLPRIFYCHWIVRALTLLVIYCETAYGYRPHKITNIIISYLMGFGGPLMFIRSANLLLFTNPRNFQRLRKLKAIANLDMSKRRIGHEWEPFPEFGLRRAYWILDLLFNLRGIGWSYRKPLYPVPRDIQTLYQDIGMDISNENPYFRPTRSNDLKRSAFFKQQFFLLITRFLMVDLCINLMDRSQAFQGFQPPLSMVYPVSTRSLLMFLWNGVLGTAGVYSVMDLYGSCIALVSVGLLGPNVLGTWGEPFMYPRLWGPLWAIWDDGLMGMWSPVWHDLFKHIFQTFSRGLVPEKPDPDFSRWSYHGRSLIRMQIVFLLSGICHGGASHIQLTHTYPILTFIGFTSQAIGIALQILIDSFMETFEVGHVKRKAWILLYSLVWAFFTMYVFLGDLAASGAFKLKLVPFSVVGLLWGRPWPGWQGS</sequence>
<feature type="transmembrane region" description="Helical" evidence="5">
    <location>
        <begin position="396"/>
        <end position="414"/>
    </location>
</feature>